<keyword evidence="1" id="KW-0812">Transmembrane</keyword>
<name>A0ABX0JSJ9_9PROT</name>
<gene>
    <name evidence="2" type="ORF">GOB93_16785</name>
</gene>
<evidence type="ECO:0000256" key="1">
    <source>
        <dbReference type="SAM" id="Phobius"/>
    </source>
</evidence>
<dbReference type="EMBL" id="WOTB01000030">
    <property type="protein sequence ID" value="NHN86282.1"/>
    <property type="molecule type" value="Genomic_DNA"/>
</dbReference>
<sequence>MKRWQDRSLAERVDGAILNSGVARFLRSWSAVRRQSAGRPAFRRRVWVPAIMMGVALLAAMIAVAVPACVLPALFVLVLVNIAAPVFSSGSAFVPPDERELAVQRAGNSAGYIATAVIAMTGFFILMAQSLLDIRSLHQVGYEAALFLLSGCMTMTTVPRLYEATQYRGEVLEE</sequence>
<protein>
    <submittedName>
        <fullName evidence="2">Uncharacterized protein</fullName>
    </submittedName>
</protein>
<keyword evidence="1" id="KW-1133">Transmembrane helix</keyword>
<accession>A0ABX0JSJ9</accession>
<organism evidence="2 3">
    <name type="scientific">Acetobacter musti</name>
    <dbReference type="NCBI Taxonomy" id="864732"/>
    <lineage>
        <taxon>Bacteria</taxon>
        <taxon>Pseudomonadati</taxon>
        <taxon>Pseudomonadota</taxon>
        <taxon>Alphaproteobacteria</taxon>
        <taxon>Acetobacterales</taxon>
        <taxon>Acetobacteraceae</taxon>
        <taxon>Acetobacter</taxon>
    </lineage>
</organism>
<comment type="caution">
    <text evidence="2">The sequence shown here is derived from an EMBL/GenBank/DDBJ whole genome shotgun (WGS) entry which is preliminary data.</text>
</comment>
<feature type="transmembrane region" description="Helical" evidence="1">
    <location>
        <begin position="106"/>
        <end position="128"/>
    </location>
</feature>
<keyword evidence="3" id="KW-1185">Reference proteome</keyword>
<feature type="transmembrane region" description="Helical" evidence="1">
    <location>
        <begin position="74"/>
        <end position="94"/>
    </location>
</feature>
<dbReference type="RefSeq" id="WP_173584657.1">
    <property type="nucleotide sequence ID" value="NZ_WOTB01000030.1"/>
</dbReference>
<dbReference type="Proteomes" id="UP000635278">
    <property type="component" value="Unassembled WGS sequence"/>
</dbReference>
<reference evidence="2 3" key="1">
    <citation type="journal article" date="2020" name="Int. J. Syst. Evol. Microbiol.">
        <title>Novel acetic acid bacteria from cider fermentations: Acetobacter conturbans sp. nov. and Acetobacter fallax sp. nov.</title>
        <authorList>
            <person name="Sombolestani A.S."/>
            <person name="Cleenwerck I."/>
            <person name="Cnockaert M."/>
            <person name="Borremans W."/>
            <person name="Wieme A.D."/>
            <person name="De Vuyst L."/>
            <person name="Vandamme P."/>
        </authorList>
    </citation>
    <scope>NUCLEOTIDE SEQUENCE [LARGE SCALE GENOMIC DNA]</scope>
    <source>
        <strain evidence="2 3">LMG 30640</strain>
    </source>
</reference>
<feature type="transmembrane region" description="Helical" evidence="1">
    <location>
        <begin position="46"/>
        <end position="68"/>
    </location>
</feature>
<evidence type="ECO:0000313" key="2">
    <source>
        <dbReference type="EMBL" id="NHN86282.1"/>
    </source>
</evidence>
<proteinExistence type="predicted"/>
<evidence type="ECO:0000313" key="3">
    <source>
        <dbReference type="Proteomes" id="UP000635278"/>
    </source>
</evidence>
<keyword evidence="1" id="KW-0472">Membrane</keyword>
<feature type="transmembrane region" description="Helical" evidence="1">
    <location>
        <begin position="140"/>
        <end position="158"/>
    </location>
</feature>